<dbReference type="Proteomes" id="UP000799770">
    <property type="component" value="Unassembled WGS sequence"/>
</dbReference>
<dbReference type="PANTHER" id="PTHR40370">
    <property type="entry name" value="EXPRESSED PROTEIN"/>
    <property type="match status" value="1"/>
</dbReference>
<dbReference type="Pfam" id="PF11274">
    <property type="entry name" value="DUF3074"/>
    <property type="match status" value="1"/>
</dbReference>
<evidence type="ECO:0000256" key="1">
    <source>
        <dbReference type="SAM" id="MobiDB-lite"/>
    </source>
</evidence>
<dbReference type="OrthoDB" id="6423603at2759"/>
<sequence>MATPSESGPTNGGVEGGTTARHPEQERTYRASAGNSSWLPEVIERSQYLKGALATPLGANDLPYWEELAEWQYEQPPLEDFMLKILGQARDWNDIDQSEGGKWKRASRHDSKYKIDGKDVKVESLKKDEGSETWFMRKSSHAQPDVKFEHLEHLLRVDHGPKEADAMPAVIYCNTVLKYDLTRKEYETSMRRLLEEGWHHPTIDVIEMFHNISPIPGMLNRRVFTQLVVTAVFINPSALDDARSTEFVVVQLPINYEKFPKEFWEDRTSVKSGKFMPKEKEVAGEHYGGKLVRATYASVEKVVQQSEGGGVVNVWTMSTSSNAKGALPEFVQKPSIPGQINHDVKLILAQIKKMIDGNAFPDSVNENVERAGIPRQQLGRTQQDQRIASPTGGCEKNTRNE</sequence>
<proteinExistence type="predicted"/>
<feature type="region of interest" description="Disordered" evidence="1">
    <location>
        <begin position="1"/>
        <end position="36"/>
    </location>
</feature>
<feature type="region of interest" description="Disordered" evidence="1">
    <location>
        <begin position="372"/>
        <end position="401"/>
    </location>
</feature>
<evidence type="ECO:0000313" key="4">
    <source>
        <dbReference type="Proteomes" id="UP000799770"/>
    </source>
</evidence>
<dbReference type="InterPro" id="IPR024500">
    <property type="entry name" value="DUF3074"/>
</dbReference>
<evidence type="ECO:0000313" key="3">
    <source>
        <dbReference type="EMBL" id="KAF2112492.1"/>
    </source>
</evidence>
<reference evidence="3" key="1">
    <citation type="journal article" date="2020" name="Stud. Mycol.">
        <title>101 Dothideomycetes genomes: a test case for predicting lifestyles and emergence of pathogens.</title>
        <authorList>
            <person name="Haridas S."/>
            <person name="Albert R."/>
            <person name="Binder M."/>
            <person name="Bloem J."/>
            <person name="Labutti K."/>
            <person name="Salamov A."/>
            <person name="Andreopoulos B."/>
            <person name="Baker S."/>
            <person name="Barry K."/>
            <person name="Bills G."/>
            <person name="Bluhm B."/>
            <person name="Cannon C."/>
            <person name="Castanera R."/>
            <person name="Culley D."/>
            <person name="Daum C."/>
            <person name="Ezra D."/>
            <person name="Gonzalez J."/>
            <person name="Henrissat B."/>
            <person name="Kuo A."/>
            <person name="Liang C."/>
            <person name="Lipzen A."/>
            <person name="Lutzoni F."/>
            <person name="Magnuson J."/>
            <person name="Mondo S."/>
            <person name="Nolan M."/>
            <person name="Ohm R."/>
            <person name="Pangilinan J."/>
            <person name="Park H.-J."/>
            <person name="Ramirez L."/>
            <person name="Alfaro M."/>
            <person name="Sun H."/>
            <person name="Tritt A."/>
            <person name="Yoshinaga Y."/>
            <person name="Zwiers L.-H."/>
            <person name="Turgeon B."/>
            <person name="Goodwin S."/>
            <person name="Spatafora J."/>
            <person name="Crous P."/>
            <person name="Grigoriev I."/>
        </authorList>
    </citation>
    <scope>NUCLEOTIDE SEQUENCE</scope>
    <source>
        <strain evidence="3">CBS 627.86</strain>
    </source>
</reference>
<keyword evidence="4" id="KW-1185">Reference proteome</keyword>
<dbReference type="EMBL" id="ML977331">
    <property type="protein sequence ID" value="KAF2112492.1"/>
    <property type="molecule type" value="Genomic_DNA"/>
</dbReference>
<gene>
    <name evidence="3" type="ORF">BDV96DRAFT_602389</name>
</gene>
<organism evidence="3 4">
    <name type="scientific">Lophiotrema nucula</name>
    <dbReference type="NCBI Taxonomy" id="690887"/>
    <lineage>
        <taxon>Eukaryota</taxon>
        <taxon>Fungi</taxon>
        <taxon>Dikarya</taxon>
        <taxon>Ascomycota</taxon>
        <taxon>Pezizomycotina</taxon>
        <taxon>Dothideomycetes</taxon>
        <taxon>Pleosporomycetidae</taxon>
        <taxon>Pleosporales</taxon>
        <taxon>Lophiotremataceae</taxon>
        <taxon>Lophiotrema</taxon>
    </lineage>
</organism>
<protein>
    <recommendedName>
        <fullName evidence="2">DUF3074 domain-containing protein</fullName>
    </recommendedName>
</protein>
<dbReference type="AlphaFoldDB" id="A0A6A5YZA9"/>
<dbReference type="PANTHER" id="PTHR40370:SF1">
    <property type="entry name" value="DUF3074 DOMAIN-CONTAINING PROTEIN"/>
    <property type="match status" value="1"/>
</dbReference>
<feature type="compositionally biased region" description="Polar residues" evidence="1">
    <location>
        <begin position="378"/>
        <end position="388"/>
    </location>
</feature>
<name>A0A6A5YZA9_9PLEO</name>
<feature type="domain" description="DUF3074" evidence="2">
    <location>
        <begin position="134"/>
        <end position="349"/>
    </location>
</feature>
<accession>A0A6A5YZA9</accession>
<evidence type="ECO:0000259" key="2">
    <source>
        <dbReference type="Pfam" id="PF11274"/>
    </source>
</evidence>